<evidence type="ECO:0000313" key="2">
    <source>
        <dbReference type="Proteomes" id="UP000447434"/>
    </source>
</evidence>
<dbReference type="AlphaFoldDB" id="A0A6A4NPD8"/>
<sequence>MGRNIEAGIFRTKDSCKKNVGRIAAKLQQDYSSCLHSSLLQVSGLKDERGKVIIMNVGPITPWQHALHRSNEISFWLTLALHQS</sequence>
<proteinExistence type="predicted"/>
<organism evidence="1 2">
    <name type="scientific">Lupinus albus</name>
    <name type="common">White lupine</name>
    <name type="synonym">Lupinus termis</name>
    <dbReference type="NCBI Taxonomy" id="3870"/>
    <lineage>
        <taxon>Eukaryota</taxon>
        <taxon>Viridiplantae</taxon>
        <taxon>Streptophyta</taxon>
        <taxon>Embryophyta</taxon>
        <taxon>Tracheophyta</taxon>
        <taxon>Spermatophyta</taxon>
        <taxon>Magnoliopsida</taxon>
        <taxon>eudicotyledons</taxon>
        <taxon>Gunneridae</taxon>
        <taxon>Pentapetalae</taxon>
        <taxon>rosids</taxon>
        <taxon>fabids</taxon>
        <taxon>Fabales</taxon>
        <taxon>Fabaceae</taxon>
        <taxon>Papilionoideae</taxon>
        <taxon>50 kb inversion clade</taxon>
        <taxon>genistoids sensu lato</taxon>
        <taxon>core genistoids</taxon>
        <taxon>Genisteae</taxon>
        <taxon>Lupinus</taxon>
    </lineage>
</organism>
<gene>
    <name evidence="1" type="ORF">Lalb_Chr19g0130731</name>
</gene>
<comment type="caution">
    <text evidence="1">The sequence shown here is derived from an EMBL/GenBank/DDBJ whole genome shotgun (WGS) entry which is preliminary data.</text>
</comment>
<accession>A0A6A4NPD8</accession>
<evidence type="ECO:0000313" key="1">
    <source>
        <dbReference type="EMBL" id="KAE9592575.1"/>
    </source>
</evidence>
<dbReference type="Proteomes" id="UP000447434">
    <property type="component" value="Chromosome 19"/>
</dbReference>
<dbReference type="EMBL" id="WOCE01000019">
    <property type="protein sequence ID" value="KAE9592575.1"/>
    <property type="molecule type" value="Genomic_DNA"/>
</dbReference>
<keyword evidence="2" id="KW-1185">Reference proteome</keyword>
<reference evidence="2" key="1">
    <citation type="journal article" date="2020" name="Nat. Commun.">
        <title>Genome sequence of the cluster root forming white lupin.</title>
        <authorList>
            <person name="Hufnagel B."/>
            <person name="Marques A."/>
            <person name="Soriano A."/>
            <person name="Marques L."/>
            <person name="Divol F."/>
            <person name="Doumas P."/>
            <person name="Sallet E."/>
            <person name="Mancinotti D."/>
            <person name="Carrere S."/>
            <person name="Marande W."/>
            <person name="Arribat S."/>
            <person name="Keller J."/>
            <person name="Huneau C."/>
            <person name="Blein T."/>
            <person name="Aime D."/>
            <person name="Laguerre M."/>
            <person name="Taylor J."/>
            <person name="Schubert V."/>
            <person name="Nelson M."/>
            <person name="Geu-Flores F."/>
            <person name="Crespi M."/>
            <person name="Gallardo-Guerrero K."/>
            <person name="Delaux P.-M."/>
            <person name="Salse J."/>
            <person name="Berges H."/>
            <person name="Guyot R."/>
            <person name="Gouzy J."/>
            <person name="Peret B."/>
        </authorList>
    </citation>
    <scope>NUCLEOTIDE SEQUENCE [LARGE SCALE GENOMIC DNA]</scope>
    <source>
        <strain evidence="2">cv. Amiga</strain>
    </source>
</reference>
<name>A0A6A4NPD8_LUPAL</name>
<protein>
    <submittedName>
        <fullName evidence="1">Uncharacterized protein</fullName>
    </submittedName>
</protein>